<keyword evidence="3" id="KW-1185">Reference proteome</keyword>
<evidence type="ECO:0000313" key="2">
    <source>
        <dbReference type="EMBL" id="EOB13780.1"/>
    </source>
</evidence>
<organism evidence="2 3">
    <name type="scientific">Nosema bombycis (strain CQ1 / CVCC 102059)</name>
    <name type="common">Microsporidian parasite</name>
    <name type="synonym">Pebrine of silkworm</name>
    <dbReference type="NCBI Taxonomy" id="578461"/>
    <lineage>
        <taxon>Eukaryota</taxon>
        <taxon>Fungi</taxon>
        <taxon>Fungi incertae sedis</taxon>
        <taxon>Microsporidia</taxon>
        <taxon>Nosematidae</taxon>
        <taxon>Nosema</taxon>
    </lineage>
</organism>
<keyword evidence="1" id="KW-0732">Signal</keyword>
<protein>
    <submittedName>
        <fullName evidence="2">Uncharacterized protein</fullName>
    </submittedName>
</protein>
<feature type="signal peptide" evidence="1">
    <location>
        <begin position="1"/>
        <end position="19"/>
    </location>
</feature>
<dbReference type="Proteomes" id="UP000016927">
    <property type="component" value="Unassembled WGS sequence"/>
</dbReference>
<dbReference type="HOGENOM" id="CLU_874627_0_0_1"/>
<proteinExistence type="predicted"/>
<evidence type="ECO:0000256" key="1">
    <source>
        <dbReference type="SAM" id="SignalP"/>
    </source>
</evidence>
<name>R0MI01_NOSB1</name>
<accession>R0MI01</accession>
<dbReference type="AlphaFoldDB" id="R0MI01"/>
<dbReference type="EMBL" id="KB908967">
    <property type="protein sequence ID" value="EOB13780.1"/>
    <property type="molecule type" value="Genomic_DNA"/>
</dbReference>
<evidence type="ECO:0000313" key="3">
    <source>
        <dbReference type="Proteomes" id="UP000016927"/>
    </source>
</evidence>
<sequence length="318" mass="37377">MFLNLLIFIDLLFINSTISETPFLYPIEAWQTIKLQSIKNPAKKSTCVNEIIYEICDGNTNPNGCLPSKCGKYTLYSRALSRIPLKILYEKTKTTITENDCETETTMIKNHFTNETYERFKTNKTSIIKKTTYSGTLPYDFVTISSPFIYSKTSKLDGNHEFLITQYQRSLRTFECMFHHFFNSSVDAESYIVYLKNWKLFGCCFKEVNADPLRSKLLSIIFDLDTLNYIMGLIQDDIIDLGDSLSSIYDAFSKIAESCLQNIKYFEDPQLYFFQDITNLFLYNKFKTHRFQIFKFNVNVDESQNYETIFFNPEKYYE</sequence>
<gene>
    <name evidence="2" type="ORF">NBO_59g0004</name>
</gene>
<dbReference type="VEuPathDB" id="MicrosporidiaDB:NBO_59g0004"/>
<reference evidence="2 3" key="1">
    <citation type="journal article" date="2013" name="BMC Genomics">
        <title>Comparative genomics of parasitic silkworm microsporidia reveal an association between genome expansion and host adaptation.</title>
        <authorList>
            <person name="Pan G."/>
            <person name="Xu J."/>
            <person name="Li T."/>
            <person name="Xia Q."/>
            <person name="Liu S.L."/>
            <person name="Zhang G."/>
            <person name="Li S."/>
            <person name="Li C."/>
            <person name="Liu H."/>
            <person name="Yang L."/>
            <person name="Liu T."/>
            <person name="Zhang X."/>
            <person name="Wu Z."/>
            <person name="Fan W."/>
            <person name="Dang X."/>
            <person name="Xiang H."/>
            <person name="Tao M."/>
            <person name="Li Y."/>
            <person name="Hu J."/>
            <person name="Li Z."/>
            <person name="Lin L."/>
            <person name="Luo J."/>
            <person name="Geng L."/>
            <person name="Wang L."/>
            <person name="Long M."/>
            <person name="Wan Y."/>
            <person name="He N."/>
            <person name="Zhang Z."/>
            <person name="Lu C."/>
            <person name="Keeling P.J."/>
            <person name="Wang J."/>
            <person name="Xiang Z."/>
            <person name="Zhou Z."/>
        </authorList>
    </citation>
    <scope>NUCLEOTIDE SEQUENCE [LARGE SCALE GENOMIC DNA]</scope>
    <source>
        <strain evidence="3">CQ1 / CVCC 102059</strain>
    </source>
</reference>
<feature type="chain" id="PRO_5004344099" evidence="1">
    <location>
        <begin position="20"/>
        <end position="318"/>
    </location>
</feature>